<dbReference type="Pfam" id="PF21688">
    <property type="entry name" value="FAD-depend_C"/>
    <property type="match status" value="1"/>
</dbReference>
<name>A0A0T6DS34_9GAMM</name>
<gene>
    <name evidence="2" type="ORF">AS194_08620</name>
</gene>
<dbReference type="Gene3D" id="3.50.50.60">
    <property type="entry name" value="FAD/NAD(P)-binding domain"/>
    <property type="match status" value="2"/>
</dbReference>
<dbReference type="InterPro" id="IPR049516">
    <property type="entry name" value="FAD-depend_C"/>
</dbReference>
<evidence type="ECO:0000259" key="1">
    <source>
        <dbReference type="Pfam" id="PF21688"/>
    </source>
</evidence>
<sequence>MIRLTEIKLPLNHAPEDLTTAITTKLKISAEQMASFVMFKRGYDARNKRNIQLIYTLDIILTDSDLAKDLLVQFESDNHVKPTPDTSYKYVGEAPENLTERPVVIGFGPCGLLAGLTLAQMGFKPIIIERGNEVRQRTKDTFGFWRQRKLNTESNVQFGEGGAGTFSDGKLYSQVKDPNHYGRKVMTEFVKAGAPEEILFVSKPHIGTYKLVSMVEKMRAQIIELGGEIRFATRVDDLHITDSKITGVTLNNGETLKTNHVILAVGHSARDTFEMIHDKGVYVEAKPFSIGFRIEHKQSTIDKARFGDNAGNEILGAADYKLVHHCKNGRSVYSFCMCPGGTVVAAASEEGRVVTNGMSQYSRNERNANSAIVVGIDPERDYPNHPLAGIDLQRQLETLAFELGGKDYSAPAQTIGDFLKGKPNSELGDVKPSYTPGITLTDLSKALPDFAVDAIREAIPAFNKKIQGFSSDDGLLTGVETRTSSPISIKRNKDFQSINTKGLFPAGEGAGYAGGILSAGIDGIKVAEAVAKSMLNIE</sequence>
<dbReference type="AlphaFoldDB" id="A0A0T6DS34"/>
<reference evidence="2 3" key="1">
    <citation type="submission" date="2015-11" db="EMBL/GenBank/DDBJ databases">
        <title>Permanent draft genome of Psychrobacter piscatorii LQ58.</title>
        <authorList>
            <person name="Zhou M."/>
            <person name="Dong B."/>
            <person name="Liu Q."/>
        </authorList>
    </citation>
    <scope>NUCLEOTIDE SEQUENCE [LARGE SCALE GENOMIC DNA]</scope>
    <source>
        <strain evidence="2 3">LQ58</strain>
    </source>
</reference>
<comment type="caution">
    <text evidence="2">The sequence shown here is derived from an EMBL/GenBank/DDBJ whole genome shotgun (WGS) entry which is preliminary data.</text>
</comment>
<dbReference type="SUPFAM" id="SSF51905">
    <property type="entry name" value="FAD/NAD(P)-binding domain"/>
    <property type="match status" value="1"/>
</dbReference>
<dbReference type="InterPro" id="IPR036188">
    <property type="entry name" value="FAD/NAD-bd_sf"/>
</dbReference>
<dbReference type="PANTHER" id="PTHR42842">
    <property type="entry name" value="FAD/NAD(P)-BINDING OXIDOREDUCTASE"/>
    <property type="match status" value="1"/>
</dbReference>
<proteinExistence type="predicted"/>
<dbReference type="PANTHER" id="PTHR42842:SF3">
    <property type="entry name" value="FAD_NAD(P)-BINDING OXIDOREDUCTASE FAMILY PROTEIN"/>
    <property type="match status" value="1"/>
</dbReference>
<keyword evidence="3" id="KW-1185">Reference proteome</keyword>
<dbReference type="EMBL" id="LNDJ01000069">
    <property type="protein sequence ID" value="KRU22390.1"/>
    <property type="molecule type" value="Genomic_DNA"/>
</dbReference>
<feature type="domain" description="FAD-dependent protein C-terminal" evidence="1">
    <location>
        <begin position="287"/>
        <end position="483"/>
    </location>
</feature>
<protein>
    <recommendedName>
        <fullName evidence="1">FAD-dependent protein C-terminal domain-containing protein</fullName>
    </recommendedName>
</protein>
<evidence type="ECO:0000313" key="2">
    <source>
        <dbReference type="EMBL" id="KRU22390.1"/>
    </source>
</evidence>
<evidence type="ECO:0000313" key="3">
    <source>
        <dbReference type="Proteomes" id="UP000051202"/>
    </source>
</evidence>
<dbReference type="PIRSF" id="PIRSF038984">
    <property type="entry name" value="FAD_binding_protein"/>
    <property type="match status" value="1"/>
</dbReference>
<dbReference type="InterPro" id="IPR028348">
    <property type="entry name" value="FAD-binding_protein"/>
</dbReference>
<dbReference type="Gene3D" id="3.30.70.2700">
    <property type="match status" value="1"/>
</dbReference>
<accession>A0A0T6DS34</accession>
<dbReference type="RefSeq" id="WP_058024827.1">
    <property type="nucleotide sequence ID" value="NZ_LNDJ01000069.1"/>
</dbReference>
<organism evidence="2 3">
    <name type="scientific">Psychrobacter piscatorii</name>
    <dbReference type="NCBI Taxonomy" id="554343"/>
    <lineage>
        <taxon>Bacteria</taxon>
        <taxon>Pseudomonadati</taxon>
        <taxon>Pseudomonadota</taxon>
        <taxon>Gammaproteobacteria</taxon>
        <taxon>Moraxellales</taxon>
        <taxon>Moraxellaceae</taxon>
        <taxon>Psychrobacter</taxon>
    </lineage>
</organism>
<dbReference type="Proteomes" id="UP000051202">
    <property type="component" value="Unassembled WGS sequence"/>
</dbReference>